<keyword evidence="3" id="KW-1185">Reference proteome</keyword>
<dbReference type="Gene3D" id="1.10.10.2840">
    <property type="entry name" value="PucR C-terminal helix-turn-helix domain"/>
    <property type="match status" value="1"/>
</dbReference>
<dbReference type="InterPro" id="IPR051448">
    <property type="entry name" value="CdaR-like_regulators"/>
</dbReference>
<dbReference type="PANTHER" id="PTHR33744:SF1">
    <property type="entry name" value="DNA-BINDING TRANSCRIPTIONAL ACTIVATOR ADER"/>
    <property type="match status" value="1"/>
</dbReference>
<feature type="domain" description="PucR C-terminal helix-turn-helix" evidence="1">
    <location>
        <begin position="24"/>
        <end position="81"/>
    </location>
</feature>
<dbReference type="InterPro" id="IPR025736">
    <property type="entry name" value="PucR_C-HTH_dom"/>
</dbReference>
<dbReference type="AlphaFoldDB" id="A0A4R4UCT6"/>
<evidence type="ECO:0000313" key="2">
    <source>
        <dbReference type="EMBL" id="TDC86684.1"/>
    </source>
</evidence>
<dbReference type="InterPro" id="IPR042070">
    <property type="entry name" value="PucR_C-HTH_sf"/>
</dbReference>
<evidence type="ECO:0000259" key="1">
    <source>
        <dbReference type="Pfam" id="PF13556"/>
    </source>
</evidence>
<organism evidence="2 3">
    <name type="scientific">Nonomuraea deserti</name>
    <dbReference type="NCBI Taxonomy" id="1848322"/>
    <lineage>
        <taxon>Bacteria</taxon>
        <taxon>Bacillati</taxon>
        <taxon>Actinomycetota</taxon>
        <taxon>Actinomycetes</taxon>
        <taxon>Streptosporangiales</taxon>
        <taxon>Streptosporangiaceae</taxon>
        <taxon>Nonomuraea</taxon>
    </lineage>
</organism>
<dbReference type="Proteomes" id="UP000295258">
    <property type="component" value="Unassembled WGS sequence"/>
</dbReference>
<evidence type="ECO:0000313" key="3">
    <source>
        <dbReference type="Proteomes" id="UP000295258"/>
    </source>
</evidence>
<dbReference type="PANTHER" id="PTHR33744">
    <property type="entry name" value="CARBOHYDRATE DIACID REGULATOR"/>
    <property type="match status" value="1"/>
</dbReference>
<proteinExistence type="predicted"/>
<accession>A0A4R4UCT6</accession>
<name>A0A4R4UCT6_9ACTN</name>
<dbReference type="Pfam" id="PF13556">
    <property type="entry name" value="HTH_30"/>
    <property type="match status" value="1"/>
</dbReference>
<gene>
    <name evidence="2" type="ORF">E1292_47610</name>
</gene>
<protein>
    <submittedName>
        <fullName evidence="2">PucR family transcriptional regulator</fullName>
    </submittedName>
</protein>
<comment type="caution">
    <text evidence="2">The sequence shown here is derived from an EMBL/GenBank/DDBJ whole genome shotgun (WGS) entry which is preliminary data.</text>
</comment>
<reference evidence="2 3" key="1">
    <citation type="submission" date="2019-03" db="EMBL/GenBank/DDBJ databases">
        <title>Draft genome sequences of novel Actinobacteria.</title>
        <authorList>
            <person name="Sahin N."/>
            <person name="Ay H."/>
            <person name="Saygin H."/>
        </authorList>
    </citation>
    <scope>NUCLEOTIDE SEQUENCE [LARGE SCALE GENOMIC DNA]</scope>
    <source>
        <strain evidence="2 3">KC310</strain>
    </source>
</reference>
<dbReference type="EMBL" id="SMKO01000285">
    <property type="protein sequence ID" value="TDC86684.1"/>
    <property type="molecule type" value="Genomic_DNA"/>
</dbReference>
<sequence length="134" mass="14881">MQLMRIFDSVLDPLEHAGDSAAMLGTLETHLDLGCDVQRTAASLHLHRTTVYYRLGRIAGVLGADLRDGLTRSHLHLALKARRISRQLIGHRISLSVETSGFSPGEETRHSAAYRTHARCLADRAVPCDAWRRS</sequence>